<evidence type="ECO:0000256" key="1">
    <source>
        <dbReference type="SAM" id="MobiDB-lite"/>
    </source>
</evidence>
<evidence type="ECO:0000313" key="3">
    <source>
        <dbReference type="Proteomes" id="UP000184356"/>
    </source>
</evidence>
<organism evidence="2 3">
    <name type="scientific">Aspergillus sydowii CBS 593.65</name>
    <dbReference type="NCBI Taxonomy" id="1036612"/>
    <lineage>
        <taxon>Eukaryota</taxon>
        <taxon>Fungi</taxon>
        <taxon>Dikarya</taxon>
        <taxon>Ascomycota</taxon>
        <taxon>Pezizomycotina</taxon>
        <taxon>Eurotiomycetes</taxon>
        <taxon>Eurotiomycetidae</taxon>
        <taxon>Eurotiales</taxon>
        <taxon>Aspergillaceae</taxon>
        <taxon>Aspergillus</taxon>
        <taxon>Aspergillus subgen. Nidulantes</taxon>
    </lineage>
</organism>
<dbReference type="GO" id="GO:0000307">
    <property type="term" value="C:cyclin-dependent protein kinase holoenzyme complex"/>
    <property type="evidence" value="ECO:0007669"/>
    <property type="project" value="TreeGrafter"/>
</dbReference>
<dbReference type="CDD" id="cd20558">
    <property type="entry name" value="CYCLIN_ScPCL7-like"/>
    <property type="match status" value="1"/>
</dbReference>
<dbReference type="GeneID" id="63765494"/>
<dbReference type="VEuPathDB" id="FungiDB:ASPSYDRAFT_57735"/>
<dbReference type="EMBL" id="KV878586">
    <property type="protein sequence ID" value="OJJ58427.1"/>
    <property type="molecule type" value="Genomic_DNA"/>
</dbReference>
<accession>A0A1L9TG64</accession>
<feature type="compositionally biased region" description="Basic and acidic residues" evidence="1">
    <location>
        <begin position="185"/>
        <end position="265"/>
    </location>
</feature>
<protein>
    <recommendedName>
        <fullName evidence="4">Cyclin-like domain-containing protein</fullName>
    </recommendedName>
</protein>
<evidence type="ECO:0008006" key="4">
    <source>
        <dbReference type="Google" id="ProtNLM"/>
    </source>
</evidence>
<proteinExistence type="predicted"/>
<dbReference type="GO" id="GO:0016538">
    <property type="term" value="F:cyclin-dependent protein serine/threonine kinase regulator activity"/>
    <property type="evidence" value="ECO:0007669"/>
    <property type="project" value="TreeGrafter"/>
</dbReference>
<dbReference type="AlphaFoldDB" id="A0A1L9TG64"/>
<dbReference type="InterPro" id="IPR013922">
    <property type="entry name" value="Cyclin_PHO80-like"/>
</dbReference>
<feature type="compositionally biased region" description="Basic and acidic residues" evidence="1">
    <location>
        <begin position="169"/>
        <end position="178"/>
    </location>
</feature>
<dbReference type="PANTHER" id="PTHR15615:SF32">
    <property type="entry name" value="PROTEIN KINASE COMPLEX COMPONENT, PUTATIVE (AFU_ORTHOLOGUE AFUA_2G07660)-RELATED"/>
    <property type="match status" value="1"/>
</dbReference>
<sequence>MEIRTRKVIRRYVSRDGGGTLKRPKTFDREEYYYRRHAQRNRCEERYSPTHRIIEPREPLRPKTSLNTLWKRDLSPVRSQPFKMRLPYARRVAPVRDNFEPESSGGRARSARPFVVDPAPEIRYAWPKSERPRSPSPEIRCVSPRRSSSRRPSPRPLEREENTTVIVDEIPRRPRSLERPNGARPPRERTPVVEREPVKRKQHPVEIHQSPEQRKGRERSSGRRRVRFAEDIHYEEYGSRSPKRNEHHQPECDSDKRENIRRRIQERRIPIDVDGRSSVRRLSPEKTTAYRIIDRETLRSRPSERPRLRPRIIQDGDRELSEASDRIYAAARRRRDQVRDLYDFVPHSSSRWRNRFDDIDFSSDDDKQTNGLLYLPKEAGNDTNFNCPDVFDIKPEQALELLCVCMDKLAAMQTVSMLGPQDGDSYQGPEETPTQAPELHVYGDGRDRIQQSVLSRRFVSKREPPITLREYLSRLHRYCPLSTGVYLAASLFITRIANVDRVIAVNRKNIHRLVLAGLRVAMKTLEDLSYSHGRVAKVGGVSDWELTRLEISFCFLADFELRVDKQMLAEQAMVLQWHMTHSSSPNLDT</sequence>
<dbReference type="PANTHER" id="PTHR15615">
    <property type="match status" value="1"/>
</dbReference>
<keyword evidence="3" id="KW-1185">Reference proteome</keyword>
<dbReference type="Gene3D" id="1.10.472.10">
    <property type="entry name" value="Cyclin-like"/>
    <property type="match status" value="1"/>
</dbReference>
<name>A0A1L9TG64_9EURO</name>
<dbReference type="Pfam" id="PF08613">
    <property type="entry name" value="Cyclin"/>
    <property type="match status" value="1"/>
</dbReference>
<feature type="region of interest" description="Disordered" evidence="1">
    <location>
        <begin position="126"/>
        <end position="265"/>
    </location>
</feature>
<dbReference type="GO" id="GO:0019901">
    <property type="term" value="F:protein kinase binding"/>
    <property type="evidence" value="ECO:0007669"/>
    <property type="project" value="InterPro"/>
</dbReference>
<gene>
    <name evidence="2" type="ORF">ASPSYDRAFT_57735</name>
</gene>
<dbReference type="STRING" id="1036612.A0A1L9TG64"/>
<dbReference type="RefSeq" id="XP_040702233.1">
    <property type="nucleotide sequence ID" value="XM_040849421.1"/>
</dbReference>
<dbReference type="OrthoDB" id="5304883at2759"/>
<dbReference type="Proteomes" id="UP000184356">
    <property type="component" value="Unassembled WGS sequence"/>
</dbReference>
<evidence type="ECO:0000313" key="2">
    <source>
        <dbReference type="EMBL" id="OJJ58427.1"/>
    </source>
</evidence>
<reference evidence="3" key="1">
    <citation type="journal article" date="2017" name="Genome Biol.">
        <title>Comparative genomics reveals high biological diversity and specific adaptations in the industrially and medically important fungal genus Aspergillus.</title>
        <authorList>
            <person name="de Vries R.P."/>
            <person name="Riley R."/>
            <person name="Wiebenga A."/>
            <person name="Aguilar-Osorio G."/>
            <person name="Amillis S."/>
            <person name="Uchima C.A."/>
            <person name="Anderluh G."/>
            <person name="Asadollahi M."/>
            <person name="Askin M."/>
            <person name="Barry K."/>
            <person name="Battaglia E."/>
            <person name="Bayram O."/>
            <person name="Benocci T."/>
            <person name="Braus-Stromeyer S.A."/>
            <person name="Caldana C."/>
            <person name="Canovas D."/>
            <person name="Cerqueira G.C."/>
            <person name="Chen F."/>
            <person name="Chen W."/>
            <person name="Choi C."/>
            <person name="Clum A."/>
            <person name="Dos Santos R.A."/>
            <person name="Damasio A.R."/>
            <person name="Diallinas G."/>
            <person name="Emri T."/>
            <person name="Fekete E."/>
            <person name="Flipphi M."/>
            <person name="Freyberg S."/>
            <person name="Gallo A."/>
            <person name="Gournas C."/>
            <person name="Habgood R."/>
            <person name="Hainaut M."/>
            <person name="Harispe M.L."/>
            <person name="Henrissat B."/>
            <person name="Hilden K.S."/>
            <person name="Hope R."/>
            <person name="Hossain A."/>
            <person name="Karabika E."/>
            <person name="Karaffa L."/>
            <person name="Karanyi Z."/>
            <person name="Krasevec N."/>
            <person name="Kuo A."/>
            <person name="Kusch H."/>
            <person name="LaButti K."/>
            <person name="Lagendijk E.L."/>
            <person name="Lapidus A."/>
            <person name="Levasseur A."/>
            <person name="Lindquist E."/>
            <person name="Lipzen A."/>
            <person name="Logrieco A.F."/>
            <person name="MacCabe A."/>
            <person name="Maekelae M.R."/>
            <person name="Malavazi I."/>
            <person name="Melin P."/>
            <person name="Meyer V."/>
            <person name="Mielnichuk N."/>
            <person name="Miskei M."/>
            <person name="Molnar A.P."/>
            <person name="Mule G."/>
            <person name="Ngan C.Y."/>
            <person name="Orejas M."/>
            <person name="Orosz E."/>
            <person name="Ouedraogo J.P."/>
            <person name="Overkamp K.M."/>
            <person name="Park H.-S."/>
            <person name="Perrone G."/>
            <person name="Piumi F."/>
            <person name="Punt P.J."/>
            <person name="Ram A.F."/>
            <person name="Ramon A."/>
            <person name="Rauscher S."/>
            <person name="Record E."/>
            <person name="Riano-Pachon D.M."/>
            <person name="Robert V."/>
            <person name="Roehrig J."/>
            <person name="Ruller R."/>
            <person name="Salamov A."/>
            <person name="Salih N.S."/>
            <person name="Samson R.A."/>
            <person name="Sandor E."/>
            <person name="Sanguinetti M."/>
            <person name="Schuetze T."/>
            <person name="Sepcic K."/>
            <person name="Shelest E."/>
            <person name="Sherlock G."/>
            <person name="Sophianopoulou V."/>
            <person name="Squina F.M."/>
            <person name="Sun H."/>
            <person name="Susca A."/>
            <person name="Todd R.B."/>
            <person name="Tsang A."/>
            <person name="Unkles S.E."/>
            <person name="van de Wiele N."/>
            <person name="van Rossen-Uffink D."/>
            <person name="Oliveira J.V."/>
            <person name="Vesth T.C."/>
            <person name="Visser J."/>
            <person name="Yu J.-H."/>
            <person name="Zhou M."/>
            <person name="Andersen M.R."/>
            <person name="Archer D.B."/>
            <person name="Baker S.E."/>
            <person name="Benoit I."/>
            <person name="Brakhage A.A."/>
            <person name="Braus G.H."/>
            <person name="Fischer R."/>
            <person name="Frisvad J.C."/>
            <person name="Goldman G.H."/>
            <person name="Houbraken J."/>
            <person name="Oakley B."/>
            <person name="Pocsi I."/>
            <person name="Scazzocchio C."/>
            <person name="Seiboth B."/>
            <person name="vanKuyk P.A."/>
            <person name="Wortman J."/>
            <person name="Dyer P.S."/>
            <person name="Grigoriev I.V."/>
        </authorList>
    </citation>
    <scope>NUCLEOTIDE SEQUENCE [LARGE SCALE GENOMIC DNA]</scope>
    <source>
        <strain evidence="3">CBS 593.65</strain>
    </source>
</reference>
<dbReference type="GO" id="GO:0005634">
    <property type="term" value="C:nucleus"/>
    <property type="evidence" value="ECO:0007669"/>
    <property type="project" value="TreeGrafter"/>
</dbReference>